<gene>
    <name evidence="6" type="ORF">GCK32_004790</name>
</gene>
<feature type="binding site" evidence="2">
    <location>
        <position position="163"/>
    </location>
    <ligand>
        <name>Zn(2+)</name>
        <dbReference type="ChEBI" id="CHEBI:29105"/>
        <note>catalytic</note>
    </ligand>
</feature>
<feature type="active site" evidence="2">
    <location>
        <position position="164"/>
    </location>
</feature>
<accession>A0AAN8FIM7</accession>
<keyword evidence="4" id="KW-0175">Coiled coil</keyword>
<sequence>MRLILLLLISSVSIHALDFKHLLEKTGNFVEKLREKTFLKFAEDWHHFPRIAGRLAEMRSKMWNKLMLRLPKEKNKELEEKLEKIQAKRRNTTNGSKHSIYKINARKNVGQSLFQSDILLTKCANDSIVVFEEDGCWSVIGRAGGKQPLSLGNGCDEVGTALHEIGHALGLYHTMSRYDRDDFITLAFENLEVSHGTRLPEQESLCFRRLLWMNTSR</sequence>
<keyword evidence="3" id="KW-0732">Signal</keyword>
<dbReference type="PRINTS" id="PR00480">
    <property type="entry name" value="ASTACIN"/>
</dbReference>
<feature type="coiled-coil region" evidence="4">
    <location>
        <begin position="68"/>
        <end position="95"/>
    </location>
</feature>
<dbReference type="InterPro" id="IPR001506">
    <property type="entry name" value="Peptidase_M12A"/>
</dbReference>
<evidence type="ECO:0000259" key="5">
    <source>
        <dbReference type="PROSITE" id="PS51864"/>
    </source>
</evidence>
<dbReference type="AlphaFoldDB" id="A0AAN8FIM7"/>
<dbReference type="InterPro" id="IPR006026">
    <property type="entry name" value="Peptidase_Metallo"/>
</dbReference>
<feature type="binding site" evidence="2">
    <location>
        <position position="173"/>
    </location>
    <ligand>
        <name>Zn(2+)</name>
        <dbReference type="ChEBI" id="CHEBI:29105"/>
        <note>catalytic</note>
    </ligand>
</feature>
<evidence type="ECO:0000313" key="6">
    <source>
        <dbReference type="EMBL" id="KAK5979631.1"/>
    </source>
</evidence>
<feature type="binding site" evidence="2">
    <location>
        <position position="167"/>
    </location>
    <ligand>
        <name>Zn(2+)</name>
        <dbReference type="ChEBI" id="CHEBI:29105"/>
        <note>catalytic</note>
    </ligand>
</feature>
<dbReference type="PANTHER" id="PTHR10127:SF850">
    <property type="entry name" value="METALLOENDOPEPTIDASE"/>
    <property type="match status" value="1"/>
</dbReference>
<organism evidence="6 7">
    <name type="scientific">Trichostrongylus colubriformis</name>
    <name type="common">Black scour worm</name>
    <dbReference type="NCBI Taxonomy" id="6319"/>
    <lineage>
        <taxon>Eukaryota</taxon>
        <taxon>Metazoa</taxon>
        <taxon>Ecdysozoa</taxon>
        <taxon>Nematoda</taxon>
        <taxon>Chromadorea</taxon>
        <taxon>Rhabditida</taxon>
        <taxon>Rhabditina</taxon>
        <taxon>Rhabditomorpha</taxon>
        <taxon>Strongyloidea</taxon>
        <taxon>Trichostrongylidae</taxon>
        <taxon>Trichostrongylus</taxon>
    </lineage>
</organism>
<evidence type="ECO:0000313" key="7">
    <source>
        <dbReference type="Proteomes" id="UP001331761"/>
    </source>
</evidence>
<dbReference type="Gene3D" id="3.40.390.10">
    <property type="entry name" value="Collagenase (Catalytic Domain)"/>
    <property type="match status" value="1"/>
</dbReference>
<comment type="caution">
    <text evidence="2">Lacks conserved residue(s) required for the propagation of feature annotation.</text>
</comment>
<dbReference type="GO" id="GO:0008270">
    <property type="term" value="F:zinc ion binding"/>
    <property type="evidence" value="ECO:0007669"/>
    <property type="project" value="UniProtKB-UniRule"/>
</dbReference>
<keyword evidence="2 3" id="KW-0479">Metal-binding</keyword>
<evidence type="ECO:0000256" key="2">
    <source>
        <dbReference type="PROSITE-ProRule" id="PRU01211"/>
    </source>
</evidence>
<dbReference type="EC" id="3.4.24.-" evidence="3"/>
<keyword evidence="2 3" id="KW-0482">Metalloprotease</keyword>
<comment type="caution">
    <text evidence="6">The sequence shown here is derived from an EMBL/GenBank/DDBJ whole genome shotgun (WGS) entry which is preliminary data.</text>
</comment>
<dbReference type="InterPro" id="IPR024079">
    <property type="entry name" value="MetalloPept_cat_dom_sf"/>
</dbReference>
<name>A0AAN8FIM7_TRICO</name>
<dbReference type="Pfam" id="PF01400">
    <property type="entry name" value="Astacin"/>
    <property type="match status" value="1"/>
</dbReference>
<dbReference type="GO" id="GO:0006508">
    <property type="term" value="P:proteolysis"/>
    <property type="evidence" value="ECO:0007669"/>
    <property type="project" value="UniProtKB-KW"/>
</dbReference>
<dbReference type="PROSITE" id="PS51864">
    <property type="entry name" value="ASTACIN"/>
    <property type="match status" value="1"/>
</dbReference>
<feature type="domain" description="Peptidase M12A" evidence="5">
    <location>
        <begin position="124"/>
        <end position="217"/>
    </location>
</feature>
<evidence type="ECO:0000256" key="3">
    <source>
        <dbReference type="RuleBase" id="RU361183"/>
    </source>
</evidence>
<reference evidence="6 7" key="1">
    <citation type="submission" date="2019-10" db="EMBL/GenBank/DDBJ databases">
        <title>Assembly and Annotation for the nematode Trichostrongylus colubriformis.</title>
        <authorList>
            <person name="Martin J."/>
        </authorList>
    </citation>
    <scope>NUCLEOTIDE SEQUENCE [LARGE SCALE GENOMIC DNA]</scope>
    <source>
        <strain evidence="6">G859</strain>
        <tissue evidence="6">Whole worm</tissue>
    </source>
</reference>
<evidence type="ECO:0000256" key="1">
    <source>
        <dbReference type="ARBA" id="ARBA00023157"/>
    </source>
</evidence>
<feature type="signal peptide" evidence="3">
    <location>
        <begin position="1"/>
        <end position="16"/>
    </location>
</feature>
<keyword evidence="2 3" id="KW-0645">Protease</keyword>
<dbReference type="GO" id="GO:0004222">
    <property type="term" value="F:metalloendopeptidase activity"/>
    <property type="evidence" value="ECO:0007669"/>
    <property type="project" value="UniProtKB-UniRule"/>
</dbReference>
<dbReference type="EMBL" id="WIXE01008165">
    <property type="protein sequence ID" value="KAK5979631.1"/>
    <property type="molecule type" value="Genomic_DNA"/>
</dbReference>
<dbReference type="Proteomes" id="UP001331761">
    <property type="component" value="Unassembled WGS sequence"/>
</dbReference>
<dbReference type="SUPFAM" id="SSF55486">
    <property type="entry name" value="Metalloproteases ('zincins'), catalytic domain"/>
    <property type="match status" value="1"/>
</dbReference>
<keyword evidence="1" id="KW-1015">Disulfide bond</keyword>
<protein>
    <recommendedName>
        <fullName evidence="3">Metalloendopeptidase</fullName>
        <ecNumber evidence="3">3.4.24.-</ecNumber>
    </recommendedName>
</protein>
<keyword evidence="2 3" id="KW-0378">Hydrolase</keyword>
<comment type="cofactor">
    <cofactor evidence="2 3">
        <name>Zn(2+)</name>
        <dbReference type="ChEBI" id="CHEBI:29105"/>
    </cofactor>
    <text evidence="2 3">Binds 1 zinc ion per subunit.</text>
</comment>
<keyword evidence="7" id="KW-1185">Reference proteome</keyword>
<evidence type="ECO:0000256" key="4">
    <source>
        <dbReference type="SAM" id="Coils"/>
    </source>
</evidence>
<feature type="chain" id="PRO_5042672816" description="Metalloendopeptidase" evidence="3">
    <location>
        <begin position="17"/>
        <end position="217"/>
    </location>
</feature>
<keyword evidence="2 3" id="KW-0862">Zinc</keyword>
<dbReference type="PANTHER" id="PTHR10127">
    <property type="entry name" value="DISCOIDIN, CUB, EGF, LAMININ , AND ZINC METALLOPROTEASE DOMAIN CONTAINING"/>
    <property type="match status" value="1"/>
</dbReference>
<dbReference type="SMART" id="SM00235">
    <property type="entry name" value="ZnMc"/>
    <property type="match status" value="1"/>
</dbReference>
<proteinExistence type="predicted"/>